<dbReference type="EMBL" id="VSRR010001048">
    <property type="protein sequence ID" value="MPC22053.1"/>
    <property type="molecule type" value="Genomic_DNA"/>
</dbReference>
<gene>
    <name evidence="2" type="ORF">E2C01_015060</name>
</gene>
<organism evidence="2 3">
    <name type="scientific">Portunus trituberculatus</name>
    <name type="common">Swimming crab</name>
    <name type="synonym">Neptunus trituberculatus</name>
    <dbReference type="NCBI Taxonomy" id="210409"/>
    <lineage>
        <taxon>Eukaryota</taxon>
        <taxon>Metazoa</taxon>
        <taxon>Ecdysozoa</taxon>
        <taxon>Arthropoda</taxon>
        <taxon>Crustacea</taxon>
        <taxon>Multicrustacea</taxon>
        <taxon>Malacostraca</taxon>
        <taxon>Eumalacostraca</taxon>
        <taxon>Eucarida</taxon>
        <taxon>Decapoda</taxon>
        <taxon>Pleocyemata</taxon>
        <taxon>Brachyura</taxon>
        <taxon>Eubrachyura</taxon>
        <taxon>Portunoidea</taxon>
        <taxon>Portunidae</taxon>
        <taxon>Portuninae</taxon>
        <taxon>Portunus</taxon>
    </lineage>
</organism>
<evidence type="ECO:0000313" key="2">
    <source>
        <dbReference type="EMBL" id="MPC22053.1"/>
    </source>
</evidence>
<reference evidence="2 3" key="1">
    <citation type="submission" date="2019-05" db="EMBL/GenBank/DDBJ databases">
        <title>Another draft genome of Portunus trituberculatus and its Hox gene families provides insights of decapod evolution.</title>
        <authorList>
            <person name="Jeong J.-H."/>
            <person name="Song I."/>
            <person name="Kim S."/>
            <person name="Choi T."/>
            <person name="Kim D."/>
            <person name="Ryu S."/>
            <person name="Kim W."/>
        </authorList>
    </citation>
    <scope>NUCLEOTIDE SEQUENCE [LARGE SCALE GENOMIC DNA]</scope>
    <source>
        <tissue evidence="2">Muscle</tissue>
    </source>
</reference>
<sequence>MVRCVESSGRLGKEGAPGNFRQPQGRPSNGPREQSNLTMLQGHSGTNTSHAQLTISCSSLSVVMFSHFLEEPPTAFFLLVVRRGLGGGAITMVLDEWWAIYDQPARKGPEGRPTEAAQEALKPYYPEAAAEYGPQVQLQWKLKNGMPHGSILSPIILNLLLMEQLVVFPFQLGTALLKYADALPRGTYLANTTVRFLSSSCWATRRELVARGSVIPPAPG</sequence>
<comment type="caution">
    <text evidence="2">The sequence shown here is derived from an EMBL/GenBank/DDBJ whole genome shotgun (WGS) entry which is preliminary data.</text>
</comment>
<feature type="compositionally biased region" description="Polar residues" evidence="1">
    <location>
        <begin position="21"/>
        <end position="45"/>
    </location>
</feature>
<accession>A0A5B7DLT4</accession>
<evidence type="ECO:0000313" key="3">
    <source>
        <dbReference type="Proteomes" id="UP000324222"/>
    </source>
</evidence>
<evidence type="ECO:0000256" key="1">
    <source>
        <dbReference type="SAM" id="MobiDB-lite"/>
    </source>
</evidence>
<dbReference type="AlphaFoldDB" id="A0A5B7DLT4"/>
<protein>
    <submittedName>
        <fullName evidence="2">Uncharacterized protein</fullName>
    </submittedName>
</protein>
<feature type="region of interest" description="Disordered" evidence="1">
    <location>
        <begin position="1"/>
        <end position="45"/>
    </location>
</feature>
<keyword evidence="3" id="KW-1185">Reference proteome</keyword>
<proteinExistence type="predicted"/>
<name>A0A5B7DLT4_PORTR</name>
<dbReference type="Proteomes" id="UP000324222">
    <property type="component" value="Unassembled WGS sequence"/>
</dbReference>